<feature type="compositionally biased region" description="Polar residues" evidence="4">
    <location>
        <begin position="537"/>
        <end position="552"/>
    </location>
</feature>
<dbReference type="EMBL" id="JABTTQ020001041">
    <property type="protein sequence ID" value="KAK6136366.1"/>
    <property type="molecule type" value="Genomic_DNA"/>
</dbReference>
<dbReference type="PANTHER" id="PTHR21402">
    <property type="entry name" value="GAMETOCYTE SPECIFIC FACTOR 1-RELATED"/>
    <property type="match status" value="1"/>
</dbReference>
<evidence type="ECO:0000256" key="1">
    <source>
        <dbReference type="ARBA" id="ARBA00022723"/>
    </source>
</evidence>
<evidence type="ECO:0000256" key="2">
    <source>
        <dbReference type="ARBA" id="ARBA00022771"/>
    </source>
</evidence>
<protein>
    <recommendedName>
        <fullName evidence="5">CHHC U11-48K-type domain-containing protein</fullName>
    </recommendedName>
</protein>
<evidence type="ECO:0000256" key="4">
    <source>
        <dbReference type="SAM" id="MobiDB-lite"/>
    </source>
</evidence>
<feature type="compositionally biased region" description="Pro residues" evidence="4">
    <location>
        <begin position="53"/>
        <end position="63"/>
    </location>
</feature>
<feature type="compositionally biased region" description="Pro residues" evidence="4">
    <location>
        <begin position="32"/>
        <end position="41"/>
    </location>
</feature>
<feature type="compositionally biased region" description="Polar residues" evidence="4">
    <location>
        <begin position="19"/>
        <end position="29"/>
    </location>
</feature>
<accession>A0ABR0VPV6</accession>
<feature type="compositionally biased region" description="Basic and acidic residues" evidence="4">
    <location>
        <begin position="553"/>
        <end position="568"/>
    </location>
</feature>
<feature type="compositionally biased region" description="Pro residues" evidence="4">
    <location>
        <begin position="1"/>
        <end position="17"/>
    </location>
</feature>
<reference evidence="6 7" key="1">
    <citation type="journal article" date="2021" name="Comput. Struct. Biotechnol. J.">
        <title>De novo genome assembly of the potent medicinal plant Rehmannia glutinosa using nanopore technology.</title>
        <authorList>
            <person name="Ma L."/>
            <person name="Dong C."/>
            <person name="Song C."/>
            <person name="Wang X."/>
            <person name="Zheng X."/>
            <person name="Niu Y."/>
            <person name="Chen S."/>
            <person name="Feng W."/>
        </authorList>
    </citation>
    <scope>NUCLEOTIDE SEQUENCE [LARGE SCALE GENOMIC DNA]</scope>
    <source>
        <strain evidence="6">DH-2019</strain>
    </source>
</reference>
<dbReference type="InterPro" id="IPR051591">
    <property type="entry name" value="UPF0224_FAM112_RNA_Proc"/>
</dbReference>
<evidence type="ECO:0000313" key="7">
    <source>
        <dbReference type="Proteomes" id="UP001318860"/>
    </source>
</evidence>
<feature type="region of interest" description="Disordered" evidence="4">
    <location>
        <begin position="592"/>
        <end position="759"/>
    </location>
</feature>
<name>A0ABR0VPV6_REHGL</name>
<keyword evidence="3" id="KW-0862">Zinc</keyword>
<gene>
    <name evidence="6" type="ORF">DH2020_029896</name>
</gene>
<evidence type="ECO:0000256" key="3">
    <source>
        <dbReference type="ARBA" id="ARBA00022833"/>
    </source>
</evidence>
<feature type="region of interest" description="Disordered" evidence="4">
    <location>
        <begin position="1"/>
        <end position="64"/>
    </location>
</feature>
<feature type="compositionally biased region" description="Basic and acidic residues" evidence="4">
    <location>
        <begin position="592"/>
        <end position="641"/>
    </location>
</feature>
<comment type="caution">
    <text evidence="6">The sequence shown here is derived from an EMBL/GenBank/DDBJ whole genome shotgun (WGS) entry which is preliminary data.</text>
</comment>
<feature type="domain" description="CHHC U11-48K-type" evidence="5">
    <location>
        <begin position="98"/>
        <end position="125"/>
    </location>
</feature>
<keyword evidence="7" id="KW-1185">Reference proteome</keyword>
<feature type="compositionally biased region" description="Basic and acidic residues" evidence="4">
    <location>
        <begin position="666"/>
        <end position="759"/>
    </location>
</feature>
<keyword evidence="1" id="KW-0479">Metal-binding</keyword>
<proteinExistence type="predicted"/>
<dbReference type="Proteomes" id="UP001318860">
    <property type="component" value="Unassembled WGS sequence"/>
</dbReference>
<dbReference type="PANTHER" id="PTHR21402:SF10">
    <property type="entry name" value="U11_U12 SMALL NUCLEAR RIBONUCLEOPROTEIN 48 KDA PROTEIN"/>
    <property type="match status" value="1"/>
</dbReference>
<dbReference type="PROSITE" id="PS51800">
    <property type="entry name" value="ZF_CHHC_U11_48K"/>
    <property type="match status" value="1"/>
</dbReference>
<evidence type="ECO:0000313" key="6">
    <source>
        <dbReference type="EMBL" id="KAK6136366.1"/>
    </source>
</evidence>
<evidence type="ECO:0000259" key="5">
    <source>
        <dbReference type="PROSITE" id="PS51800"/>
    </source>
</evidence>
<dbReference type="Pfam" id="PF05253">
    <property type="entry name" value="zf-U11-48K"/>
    <property type="match status" value="1"/>
</dbReference>
<dbReference type="InterPro" id="IPR022776">
    <property type="entry name" value="TRM13/UPF0224_CHHC_Znf_dom"/>
</dbReference>
<keyword evidence="2" id="KW-0863">Zinc-finger</keyword>
<sequence length="759" mass="86754">MNPPPPPSQPPPPPPLPQATATFLPSHHTNLPPLPPPPLPPATATFLPSHHPNLPPPPPPPPSLSTALSNLTSLLHLSTTALRSLPTPIASASASPTFLHCPFNPNHRLPPSSLFSHYLNCPSSLSLPHAFQYPLTLHSNTSTPVSLPASSSDLPVSLENYVSYNAPANNFFYESCPGPVTPSIQPPSLFNLPRVLYVECADFNEDPSVKEARDFSVDFIRFLPSEIWAIRSETEAWRGCLPAVYSSRILRAILRLRDCKLLHLYDWIVASSPRYGVIIDFAMRDHLVLLVRLCLKVIVREAFVLAGVTFSNGKLTMVENTSLGLNKQSFECPVLVKVMMWLSLQFSILYGEVNGKFLVVDVLKECILDSALQASLFPLEQKDAESRDFGKVDVSEVSAAVAALHERSLIEGKIKALRNSRSVSAYERNMEHTYVSKIADEERLKRPDYRPIIDHDGFLWQRSSNQETNQVKTREELLAEERDYKRRRMSYRGKKSRRNTLEVMRDIIEEYMEEMKQAGGIGDTSKTVEKTEALGSENLNTHTSATGVSGSRRNSEIPKENRDQSLDYRKELHSFHDAEGFEDDIKQLTRDSSWDHVRQGPNRSVERIRHDRDDYSGKRDGRQISSHSREPMHGGREKQDFAAENYSRRSHQRRSESRERKHNKRNRDERERNNHERERDEYERTSRKRERYEDNREHGDRGRSKTDSAHRERDVDNGGHGDIRERKTNRNSSSRRELHKFEDRYDPAESNEDDFRSLQ</sequence>
<feature type="region of interest" description="Disordered" evidence="4">
    <location>
        <begin position="533"/>
        <end position="568"/>
    </location>
</feature>
<organism evidence="6 7">
    <name type="scientific">Rehmannia glutinosa</name>
    <name type="common">Chinese foxglove</name>
    <dbReference type="NCBI Taxonomy" id="99300"/>
    <lineage>
        <taxon>Eukaryota</taxon>
        <taxon>Viridiplantae</taxon>
        <taxon>Streptophyta</taxon>
        <taxon>Embryophyta</taxon>
        <taxon>Tracheophyta</taxon>
        <taxon>Spermatophyta</taxon>
        <taxon>Magnoliopsida</taxon>
        <taxon>eudicotyledons</taxon>
        <taxon>Gunneridae</taxon>
        <taxon>Pentapetalae</taxon>
        <taxon>asterids</taxon>
        <taxon>lamiids</taxon>
        <taxon>Lamiales</taxon>
        <taxon>Orobanchaceae</taxon>
        <taxon>Rehmannieae</taxon>
        <taxon>Rehmannia</taxon>
    </lineage>
</organism>